<dbReference type="InterPro" id="IPR003615">
    <property type="entry name" value="HNH_nuc"/>
</dbReference>
<dbReference type="EMBL" id="CP044548">
    <property type="protein sequence ID" value="QGX08440.1"/>
    <property type="molecule type" value="Genomic_DNA"/>
</dbReference>
<gene>
    <name evidence="4" type="ORF">EEW87_010360</name>
</gene>
<proteinExistence type="inferred from homology"/>
<dbReference type="Pfam" id="PF01844">
    <property type="entry name" value="HNH"/>
    <property type="match status" value="1"/>
</dbReference>
<feature type="compositionally biased region" description="Basic and acidic residues" evidence="2">
    <location>
        <begin position="96"/>
        <end position="106"/>
    </location>
</feature>
<reference evidence="4 5" key="1">
    <citation type="submission" date="2019-09" db="EMBL/GenBank/DDBJ databases">
        <title>Complete Genome Sequence of Janibacter melonis M714 with both human health impact and industrial applications.</title>
        <authorList>
            <person name="Jin M."/>
            <person name="Zhao Q.R."/>
        </authorList>
    </citation>
    <scope>NUCLEOTIDE SEQUENCE [LARGE SCALE GENOMIC DNA]</scope>
    <source>
        <strain evidence="4 5">M714</strain>
    </source>
</reference>
<evidence type="ECO:0000313" key="4">
    <source>
        <dbReference type="EMBL" id="QGX08440.1"/>
    </source>
</evidence>
<dbReference type="GO" id="GO:0008270">
    <property type="term" value="F:zinc ion binding"/>
    <property type="evidence" value="ECO:0007669"/>
    <property type="project" value="InterPro"/>
</dbReference>
<comment type="similarity">
    <text evidence="1">Belongs to the Rv1128c/1148c/1588c/1702c/1945/3466 family.</text>
</comment>
<dbReference type="GeneID" id="59161569"/>
<dbReference type="GO" id="GO:0004519">
    <property type="term" value="F:endonuclease activity"/>
    <property type="evidence" value="ECO:0007669"/>
    <property type="project" value="InterPro"/>
</dbReference>
<dbReference type="KEGG" id="jme:EEW87_010360"/>
<dbReference type="AlphaFoldDB" id="A0A650GSB8"/>
<dbReference type="RefSeq" id="WP_163562391.1">
    <property type="nucleotide sequence ID" value="NZ_CP044548.2"/>
</dbReference>
<organism evidence="4 5">
    <name type="scientific">Janibacter melonis</name>
    <dbReference type="NCBI Taxonomy" id="262209"/>
    <lineage>
        <taxon>Bacteria</taxon>
        <taxon>Bacillati</taxon>
        <taxon>Actinomycetota</taxon>
        <taxon>Actinomycetes</taxon>
        <taxon>Micrococcales</taxon>
        <taxon>Intrasporangiaceae</taxon>
        <taxon>Janibacter</taxon>
    </lineage>
</organism>
<feature type="domain" description="HNH nuclease" evidence="3">
    <location>
        <begin position="401"/>
        <end position="452"/>
    </location>
</feature>
<feature type="region of interest" description="Disordered" evidence="2">
    <location>
        <begin position="77"/>
        <end position="149"/>
    </location>
</feature>
<evidence type="ECO:0000256" key="1">
    <source>
        <dbReference type="ARBA" id="ARBA00023450"/>
    </source>
</evidence>
<evidence type="ECO:0000313" key="5">
    <source>
        <dbReference type="Proteomes" id="UP000271708"/>
    </source>
</evidence>
<dbReference type="InterPro" id="IPR003870">
    <property type="entry name" value="DUF222"/>
</dbReference>
<sequence length="479" mass="52098">MATMPQLLDPGTPGQSRVPALLDQAHAVVDSLQEAIAADQRTAGRALRADLVEVERLARRVEAARLRLVARADSVRVAERTGHTDTGAWVAQSTNGDRRPASRDVRLATALTAPSTPPPSDSPDQTPVGLTLVGSESPSTPPEPPQPELARTAAALDDGRISADHARVITQAMDDLPDGLTLEQRRACEAELLLLAVNRAPAKLRIAARRVLEAVEPDEDVVDAHEDDVLASEEAHARDESAFWIRDNHDGTMTGHFTVPWAAGAILGKVIDAMTAPRRRTQPGSDTVITEPSDLARLTGDTRVDELDWQHRRGLAFADLLTRIPTDHLSRKVAATLLVTTRLDDLTADLRRAGSTDAGDHLDAGTIRRMACAAGIIPVVLGGPSQPLDLARQKRLFTEAQALALSLRYDTCAAQGCERPFAWTEIHHLHAWRDGGQTDLLNAIPLCGYHHRMIDGPDWQHTVHRAHDDTATIHFHRRT</sequence>
<dbReference type="Pfam" id="PF02720">
    <property type="entry name" value="DUF222"/>
    <property type="match status" value="1"/>
</dbReference>
<evidence type="ECO:0000259" key="3">
    <source>
        <dbReference type="SMART" id="SM00507"/>
    </source>
</evidence>
<evidence type="ECO:0000256" key="2">
    <source>
        <dbReference type="SAM" id="MobiDB-lite"/>
    </source>
</evidence>
<name>A0A650GSB8_9MICO</name>
<dbReference type="InterPro" id="IPR002711">
    <property type="entry name" value="HNH"/>
</dbReference>
<dbReference type="Proteomes" id="UP000271708">
    <property type="component" value="Chromosome"/>
</dbReference>
<dbReference type="SMART" id="SM00507">
    <property type="entry name" value="HNHc"/>
    <property type="match status" value="1"/>
</dbReference>
<protein>
    <submittedName>
        <fullName evidence="4">DUF222 domain-containing protein</fullName>
    </submittedName>
</protein>
<accession>A0A650GSB8</accession>
<dbReference type="GO" id="GO:0003676">
    <property type="term" value="F:nucleic acid binding"/>
    <property type="evidence" value="ECO:0007669"/>
    <property type="project" value="InterPro"/>
</dbReference>
<dbReference type="CDD" id="cd00085">
    <property type="entry name" value="HNHc"/>
    <property type="match status" value="1"/>
</dbReference>